<evidence type="ECO:0000313" key="5">
    <source>
        <dbReference type="Proteomes" id="UP000180280"/>
    </source>
</evidence>
<keyword evidence="1" id="KW-1133">Transmembrane helix</keyword>
<reference evidence="4 5" key="1">
    <citation type="submission" date="2016-09" db="EMBL/GenBank/DDBJ databases">
        <title>Chromobacterium muskegensis sp. nov., an insecticidal bacterium isolated from Sphagnum bogs.</title>
        <authorList>
            <person name="Sparks M.E."/>
            <person name="Blackburn M.B."/>
            <person name="Gundersen-Rindal D.E."/>
            <person name="Mitchell A."/>
            <person name="Farrar R."/>
            <person name="Kuhar D."/>
        </authorList>
    </citation>
    <scope>NUCLEOTIDE SEQUENCE [LARGE SCALE GENOMIC DNA]</scope>
    <source>
        <strain evidence="3 5">14B-1</strain>
        <strain evidence="2 4">37-2</strain>
    </source>
</reference>
<keyword evidence="5" id="KW-1185">Reference proteome</keyword>
<accession>A0A1S1WTD8</accession>
<evidence type="ECO:0000313" key="4">
    <source>
        <dbReference type="Proteomes" id="UP000180088"/>
    </source>
</evidence>
<dbReference type="AlphaFoldDB" id="A0A1S1WTD8"/>
<feature type="transmembrane region" description="Helical" evidence="1">
    <location>
        <begin position="20"/>
        <end position="40"/>
    </location>
</feature>
<dbReference type="EMBL" id="MKCS01000004">
    <property type="protein sequence ID" value="OHX10448.1"/>
    <property type="molecule type" value="Genomic_DNA"/>
</dbReference>
<keyword evidence="1" id="KW-0472">Membrane</keyword>
<evidence type="ECO:0000313" key="2">
    <source>
        <dbReference type="EMBL" id="OHX10448.1"/>
    </source>
</evidence>
<proteinExistence type="predicted"/>
<protein>
    <submittedName>
        <fullName evidence="2">Uncharacterized protein</fullName>
    </submittedName>
</protein>
<comment type="caution">
    <text evidence="2">The sequence shown here is derived from an EMBL/GenBank/DDBJ whole genome shotgun (WGS) entry which is preliminary data.</text>
</comment>
<name>A0A1S1WTD8_9NEIS</name>
<dbReference type="STRING" id="1903179.BI347_21970"/>
<keyword evidence="1" id="KW-0812">Transmembrane</keyword>
<dbReference type="Proteomes" id="UP000180088">
    <property type="component" value="Unassembled WGS sequence"/>
</dbReference>
<evidence type="ECO:0000313" key="3">
    <source>
        <dbReference type="EMBL" id="OHX20032.1"/>
    </source>
</evidence>
<organism evidence="2 4">
    <name type="scientific">Chromobacterium sphagni</name>
    <dbReference type="NCBI Taxonomy" id="1903179"/>
    <lineage>
        <taxon>Bacteria</taxon>
        <taxon>Pseudomonadati</taxon>
        <taxon>Pseudomonadota</taxon>
        <taxon>Betaproteobacteria</taxon>
        <taxon>Neisseriales</taxon>
        <taxon>Chromobacteriaceae</taxon>
        <taxon>Chromobacterium</taxon>
    </lineage>
</organism>
<evidence type="ECO:0000256" key="1">
    <source>
        <dbReference type="SAM" id="Phobius"/>
    </source>
</evidence>
<dbReference type="Proteomes" id="UP000180280">
    <property type="component" value="Unassembled WGS sequence"/>
</dbReference>
<gene>
    <name evidence="3" type="ORF">BI344_15385</name>
    <name evidence="2" type="ORF">BI347_21970</name>
</gene>
<sequence>MSVGQRAAGQTGEPGLFEPGVQVGLAVGLVVFDVAVVRVGQQCLLTKPRLSSLASCQPCWLQGSATVAFCCEMPSRMRFIAELEPSLAGMLTMSARPDCCSRKLMLS</sequence>
<dbReference type="EMBL" id="MKCT01000019">
    <property type="protein sequence ID" value="OHX20032.1"/>
    <property type="molecule type" value="Genomic_DNA"/>
</dbReference>